<dbReference type="Pfam" id="PF04293">
    <property type="entry name" value="SpoVR"/>
    <property type="match status" value="1"/>
</dbReference>
<dbReference type="PANTHER" id="PTHR30029:SF2">
    <property type="entry name" value="STAGE V SPORULATION PROTEIN R"/>
    <property type="match status" value="1"/>
</dbReference>
<dbReference type="Proteomes" id="UP000186156">
    <property type="component" value="Unassembled WGS sequence"/>
</dbReference>
<evidence type="ECO:0000256" key="1">
    <source>
        <dbReference type="SAM" id="MobiDB-lite"/>
    </source>
</evidence>
<keyword evidence="5" id="KW-1185">Reference proteome</keyword>
<reference evidence="5" key="1">
    <citation type="submission" date="2017-01" db="EMBL/GenBank/DDBJ databases">
        <authorList>
            <person name="Varghese N."/>
            <person name="Submissions S."/>
        </authorList>
    </citation>
    <scope>NUCLEOTIDE SEQUENCE [LARGE SCALE GENOMIC DNA]</scope>
    <source>
        <strain evidence="5">DSM 16176</strain>
    </source>
</reference>
<evidence type="ECO:0000259" key="2">
    <source>
        <dbReference type="Pfam" id="PF04293"/>
    </source>
</evidence>
<organism evidence="4 5">
    <name type="scientific">Alicyclobacillus vulcanalis</name>
    <dbReference type="NCBI Taxonomy" id="252246"/>
    <lineage>
        <taxon>Bacteria</taxon>
        <taxon>Bacillati</taxon>
        <taxon>Bacillota</taxon>
        <taxon>Bacilli</taxon>
        <taxon>Bacillales</taxon>
        <taxon>Alicyclobacillaceae</taxon>
        <taxon>Alicyclobacillus</taxon>
    </lineage>
</organism>
<feature type="domain" description="SpoVR protein-like N-terminal" evidence="2">
    <location>
        <begin position="4"/>
        <end position="402"/>
    </location>
</feature>
<dbReference type="Pfam" id="PF24755">
    <property type="entry name" value="SpoVR_C"/>
    <property type="match status" value="1"/>
</dbReference>
<evidence type="ECO:0000313" key="5">
    <source>
        <dbReference type="Proteomes" id="UP000186156"/>
    </source>
</evidence>
<dbReference type="RefSeq" id="WP_076348251.1">
    <property type="nucleotide sequence ID" value="NZ_FTOO01000010.1"/>
</dbReference>
<evidence type="ECO:0000313" key="4">
    <source>
        <dbReference type="EMBL" id="SIT03249.1"/>
    </source>
</evidence>
<evidence type="ECO:0000259" key="3">
    <source>
        <dbReference type="Pfam" id="PF24755"/>
    </source>
</evidence>
<dbReference type="EMBL" id="FTOO01000010">
    <property type="protein sequence ID" value="SIT03249.1"/>
    <property type="molecule type" value="Genomic_DNA"/>
</dbReference>
<proteinExistence type="predicted"/>
<feature type="region of interest" description="Disordered" evidence="1">
    <location>
        <begin position="163"/>
        <end position="199"/>
    </location>
</feature>
<feature type="domain" description="SpoVR-like C-terminal" evidence="3">
    <location>
        <begin position="406"/>
        <end position="457"/>
    </location>
</feature>
<protein>
    <submittedName>
        <fullName evidence="4">Stage V sporulation protein R</fullName>
    </submittedName>
</protein>
<dbReference type="STRING" id="252246.SAMN05421799_11064"/>
<feature type="compositionally biased region" description="Basic and acidic residues" evidence="1">
    <location>
        <begin position="163"/>
        <end position="198"/>
    </location>
</feature>
<dbReference type="OrthoDB" id="9784270at2"/>
<dbReference type="InterPro" id="IPR056174">
    <property type="entry name" value="SpoVR_N"/>
</dbReference>
<dbReference type="InterPro" id="IPR057008">
    <property type="entry name" value="SpoVR-like_C"/>
</dbReference>
<gene>
    <name evidence="4" type="ORF">SAMN05421799_11064</name>
</gene>
<name>A0A1N7NYD9_9BACL</name>
<sequence>MTNQELQELERAIERMMELARSFGLDFYPMRFEVCPADVLYTFGAYGMPTRFNHWSFGKTFHKMKLEYDLGLSRIYELVINSNPCYAFLLDGNTLLQNKTVCAHVLGHCDFFKNNAAFRHTSRDMVERMAASAERIYHYELEHGRRRVEELLDAGLAISEHVDPSEEGRNARRAAKERMYRERLGQRAEPARKPREPGPYDDLFALDGPLPSAVEESPPARILNKDVMLFIIENSPVLEEWERDILSMLREEMLYFWPQLETKIMNEGWATYWHLRIMREMDLSDDEAVEFAKMHAGVVLPSRTSVNPYHVGLAIWEDIERRWNEPTKEEQERYGRRPGEGREKMFEVREVETDVSFLRNYLTKDLIDKLDLYVYQKVGNDWRVVEKDWEKVRDALVASRINGGIPVLYVEDGDYRQNGELFIRHAYEGLELDLRHLEKTLPYIHRLWGRTVHLQTVVEGRDVTFTYDGKKVQRSFVKDDR</sequence>
<dbReference type="PANTHER" id="PTHR30029">
    <property type="entry name" value="STAGE V SPORULATION PROTEIN R"/>
    <property type="match status" value="1"/>
</dbReference>
<dbReference type="InterPro" id="IPR007390">
    <property type="entry name" value="Spore_V_R"/>
</dbReference>
<accession>A0A1N7NYD9</accession>
<dbReference type="AlphaFoldDB" id="A0A1N7NYD9"/>